<keyword evidence="3" id="KW-1185">Reference proteome</keyword>
<dbReference type="AlphaFoldDB" id="D8LDS2"/>
<dbReference type="EMBL" id="FN647912">
    <property type="protein sequence ID" value="CBN78479.1"/>
    <property type="molecule type" value="Genomic_DNA"/>
</dbReference>
<dbReference type="EMBL" id="FN649731">
    <property type="protein sequence ID" value="CBN78479.1"/>
    <property type="molecule type" value="Genomic_DNA"/>
</dbReference>
<dbReference type="Proteomes" id="UP000002630">
    <property type="component" value="Linkage Group LG06"/>
</dbReference>
<dbReference type="InParanoid" id="D8LDS2"/>
<keyword evidence="1" id="KW-0472">Membrane</keyword>
<keyword evidence="1" id="KW-0812">Transmembrane</keyword>
<organism evidence="2 3">
    <name type="scientific">Ectocarpus siliculosus</name>
    <name type="common">Brown alga</name>
    <name type="synonym">Conferva siliculosa</name>
    <dbReference type="NCBI Taxonomy" id="2880"/>
    <lineage>
        <taxon>Eukaryota</taxon>
        <taxon>Sar</taxon>
        <taxon>Stramenopiles</taxon>
        <taxon>Ochrophyta</taxon>
        <taxon>PX clade</taxon>
        <taxon>Phaeophyceae</taxon>
        <taxon>Ectocarpales</taxon>
        <taxon>Ectocarpaceae</taxon>
        <taxon>Ectocarpus</taxon>
    </lineage>
</organism>
<evidence type="ECO:0000313" key="2">
    <source>
        <dbReference type="EMBL" id="CBN78479.1"/>
    </source>
</evidence>
<sequence length="119" mass="13140">MIVVVVIVMVFVVFVVMVFVVFVVMVFVVFVVMVFIHHRSGRGRGHGVLVLVVVVVVDGCGRRGDGFFRLKRAVGDLDGRRLVLDTRGAGSVVGRHEERGKVGRRREGRGRGAWVGLVR</sequence>
<evidence type="ECO:0000313" key="3">
    <source>
        <dbReference type="Proteomes" id="UP000002630"/>
    </source>
</evidence>
<gene>
    <name evidence="2" type="ORF">Esi_0126_0005</name>
</gene>
<feature type="transmembrane region" description="Helical" evidence="1">
    <location>
        <begin position="6"/>
        <end position="36"/>
    </location>
</feature>
<protein>
    <submittedName>
        <fullName evidence="2">Uncharacterized protein</fullName>
    </submittedName>
</protein>
<keyword evidence="1" id="KW-1133">Transmembrane helix</keyword>
<reference evidence="2 3" key="1">
    <citation type="journal article" date="2010" name="Nature">
        <title>The Ectocarpus genome and the independent evolution of multicellularity in brown algae.</title>
        <authorList>
            <person name="Cock J.M."/>
            <person name="Sterck L."/>
            <person name="Rouze P."/>
            <person name="Scornet D."/>
            <person name="Allen A.E."/>
            <person name="Amoutzias G."/>
            <person name="Anthouard V."/>
            <person name="Artiguenave F."/>
            <person name="Aury J.M."/>
            <person name="Badger J.H."/>
            <person name="Beszteri B."/>
            <person name="Billiau K."/>
            <person name="Bonnet E."/>
            <person name="Bothwell J.H."/>
            <person name="Bowler C."/>
            <person name="Boyen C."/>
            <person name="Brownlee C."/>
            <person name="Carrano C.J."/>
            <person name="Charrier B."/>
            <person name="Cho G.Y."/>
            <person name="Coelho S.M."/>
            <person name="Collen J."/>
            <person name="Corre E."/>
            <person name="Da Silva C."/>
            <person name="Delage L."/>
            <person name="Delaroque N."/>
            <person name="Dittami S.M."/>
            <person name="Doulbeau S."/>
            <person name="Elias M."/>
            <person name="Farnham G."/>
            <person name="Gachon C.M."/>
            <person name="Gschloessl B."/>
            <person name="Heesch S."/>
            <person name="Jabbari K."/>
            <person name="Jubin C."/>
            <person name="Kawai H."/>
            <person name="Kimura K."/>
            <person name="Kloareg B."/>
            <person name="Kupper F.C."/>
            <person name="Lang D."/>
            <person name="Le Bail A."/>
            <person name="Leblanc C."/>
            <person name="Lerouge P."/>
            <person name="Lohr M."/>
            <person name="Lopez P.J."/>
            <person name="Martens C."/>
            <person name="Maumus F."/>
            <person name="Michel G."/>
            <person name="Miranda-Saavedra D."/>
            <person name="Morales J."/>
            <person name="Moreau H."/>
            <person name="Motomura T."/>
            <person name="Nagasato C."/>
            <person name="Napoli C.A."/>
            <person name="Nelson D.R."/>
            <person name="Nyvall-Collen P."/>
            <person name="Peters A.F."/>
            <person name="Pommier C."/>
            <person name="Potin P."/>
            <person name="Poulain J."/>
            <person name="Quesneville H."/>
            <person name="Read B."/>
            <person name="Rensing S.A."/>
            <person name="Ritter A."/>
            <person name="Rousvoal S."/>
            <person name="Samanta M."/>
            <person name="Samson G."/>
            <person name="Schroeder D.C."/>
            <person name="Segurens B."/>
            <person name="Strittmatter M."/>
            <person name="Tonon T."/>
            <person name="Tregear J.W."/>
            <person name="Valentin K."/>
            <person name="von Dassow P."/>
            <person name="Yamagishi T."/>
            <person name="Van de Peer Y."/>
            <person name="Wincker P."/>
        </authorList>
    </citation>
    <scope>NUCLEOTIDE SEQUENCE [LARGE SCALE GENOMIC DNA]</scope>
    <source>
        <strain evidence="3">Ec32 / CCAP1310/4</strain>
    </source>
</reference>
<proteinExistence type="predicted"/>
<name>D8LDS2_ECTSI</name>
<evidence type="ECO:0000256" key="1">
    <source>
        <dbReference type="SAM" id="Phobius"/>
    </source>
</evidence>
<accession>D8LDS2</accession>